<dbReference type="Gene3D" id="2.70.70.10">
    <property type="entry name" value="Glucose Permease (Domain IIA)"/>
    <property type="match status" value="1"/>
</dbReference>
<reference evidence="3" key="1">
    <citation type="submission" date="2020-02" db="EMBL/GenBank/DDBJ databases">
        <authorList>
            <person name="Chen W.-M."/>
        </authorList>
    </citation>
    <scope>NUCLEOTIDE SEQUENCE</scope>
    <source>
        <strain evidence="3">NBD-18</strain>
    </source>
</reference>
<sequence length="328" mass="35514">MKLIIMHSRSGAEAKISLQSRWLVVSLCILFVIAMVAGAAIQRMTWSVNAPVETHGSHLQDPDLSLTHETVHALAARLGEIQAGMTRLDGLGRRVAEVAGLPQDRIAFVRDVEQTNTVIDEMFVPMDAQAGRPPVSELERKINAIQAGLARQDDQFSTLDLRLTALVASVGHLPTTMPISTHSHLSSTYGWRRHPFNGQMSMHEGLDFSAPVGTPIRASAGGVVKTVSSHTGYGKMVEVDHGNGLLTRYAHAQTILVSEGALVTRGQVIAKVGSTGLSTGPHLHFEVRKHDKALDPRVFLAGQPQMEAIARAPTPTNLPGVSWRPRLR</sequence>
<evidence type="ECO:0000313" key="3">
    <source>
        <dbReference type="EMBL" id="NDY82908.1"/>
    </source>
</evidence>
<name>A0A6B2QYX6_9BURK</name>
<dbReference type="GO" id="GO:0004222">
    <property type="term" value="F:metalloendopeptidase activity"/>
    <property type="evidence" value="ECO:0007669"/>
    <property type="project" value="TreeGrafter"/>
</dbReference>
<dbReference type="InterPro" id="IPR016047">
    <property type="entry name" value="M23ase_b-sheet_dom"/>
</dbReference>
<dbReference type="AlphaFoldDB" id="A0A6B2QYX6"/>
<keyword evidence="1" id="KW-0472">Membrane</keyword>
<keyword evidence="1" id="KW-1133">Transmembrane helix</keyword>
<proteinExistence type="predicted"/>
<dbReference type="InterPro" id="IPR011055">
    <property type="entry name" value="Dup_hybrid_motif"/>
</dbReference>
<protein>
    <submittedName>
        <fullName evidence="3">M23 family metallopeptidase</fullName>
    </submittedName>
</protein>
<dbReference type="EMBL" id="JAAGRN010000004">
    <property type="protein sequence ID" value="NDY82908.1"/>
    <property type="molecule type" value="Genomic_DNA"/>
</dbReference>
<evidence type="ECO:0000256" key="1">
    <source>
        <dbReference type="SAM" id="Phobius"/>
    </source>
</evidence>
<dbReference type="FunFam" id="2.70.70.10:FF:000006">
    <property type="entry name" value="M23 family peptidase"/>
    <property type="match status" value="1"/>
</dbReference>
<dbReference type="PANTHER" id="PTHR21666:SF270">
    <property type="entry name" value="MUREIN HYDROLASE ACTIVATOR ENVC"/>
    <property type="match status" value="1"/>
</dbReference>
<feature type="domain" description="M23ase beta-sheet core" evidence="2">
    <location>
        <begin position="202"/>
        <end position="296"/>
    </location>
</feature>
<dbReference type="InterPro" id="IPR050570">
    <property type="entry name" value="Cell_wall_metabolism_enzyme"/>
</dbReference>
<organism evidence="3">
    <name type="scientific">Sheuella amnicola</name>
    <dbReference type="NCBI Taxonomy" id="2707330"/>
    <lineage>
        <taxon>Bacteria</taxon>
        <taxon>Pseudomonadati</taxon>
        <taxon>Pseudomonadota</taxon>
        <taxon>Betaproteobacteria</taxon>
        <taxon>Burkholderiales</taxon>
        <taxon>Alcaligenaceae</taxon>
        <taxon>Sheuella</taxon>
    </lineage>
</organism>
<gene>
    <name evidence="3" type="ORF">G3I67_06655</name>
</gene>
<accession>A0A6B2QYX6</accession>
<dbReference type="Pfam" id="PF01551">
    <property type="entry name" value="Peptidase_M23"/>
    <property type="match status" value="1"/>
</dbReference>
<dbReference type="PANTHER" id="PTHR21666">
    <property type="entry name" value="PEPTIDASE-RELATED"/>
    <property type="match status" value="1"/>
</dbReference>
<feature type="transmembrane region" description="Helical" evidence="1">
    <location>
        <begin position="21"/>
        <end position="41"/>
    </location>
</feature>
<dbReference type="SUPFAM" id="SSF51261">
    <property type="entry name" value="Duplicated hybrid motif"/>
    <property type="match status" value="1"/>
</dbReference>
<dbReference type="CDD" id="cd12797">
    <property type="entry name" value="M23_peptidase"/>
    <property type="match status" value="1"/>
</dbReference>
<dbReference type="RefSeq" id="WP_163653068.1">
    <property type="nucleotide sequence ID" value="NZ_JAAGRN010000004.1"/>
</dbReference>
<comment type="caution">
    <text evidence="3">The sequence shown here is derived from an EMBL/GenBank/DDBJ whole genome shotgun (WGS) entry which is preliminary data.</text>
</comment>
<keyword evidence="1" id="KW-0812">Transmembrane</keyword>
<evidence type="ECO:0000259" key="2">
    <source>
        <dbReference type="Pfam" id="PF01551"/>
    </source>
</evidence>